<dbReference type="InterPro" id="IPR033932">
    <property type="entry name" value="YtcJ-like"/>
</dbReference>
<feature type="domain" description="Amidohydrolase 3" evidence="1">
    <location>
        <begin position="48"/>
        <end position="518"/>
    </location>
</feature>
<gene>
    <name evidence="2" type="ORF">BK732_23090</name>
</gene>
<dbReference type="GO" id="GO:0016810">
    <property type="term" value="F:hydrolase activity, acting on carbon-nitrogen (but not peptide) bonds"/>
    <property type="evidence" value="ECO:0007669"/>
    <property type="project" value="InterPro"/>
</dbReference>
<sequence length="522" mass="59271">MGEIWYGGTIYTMREENEKVEAIYVENGVIVHMGNKEELENRYSEVKLYDLKGKTMIPGLVDSHMHLIGHGERLLRLDLSNCKSYSEVLTLVQKRVEEAPKGSWIIGEGWNENNFTDTKQVHVRDLDEISKEHPILLKRVCRHVTWVNSYILQEANITEATQDPKGGKIGRDSLNKLTGLLYEQGQELIKHAQPEIDGVYLQSALQTAISDCWQYGLVGGHTEDLNYYGGFQKTYNAFSHVIKEMRFKAHLLVHHEVANERKEYENEHYIEFGAMKIFSDGSFGGRTALLSEPYEDAKETNGVAIFSREELAGLVKKARDLHMPVAIHTIGDLSLEYVIDALELHPPAEGLRDRIIHCQLAREELIERMKQLPAIIDIQPVFVSSDFPSVIEKLGEHRLRYAYAWKTLLDAGLHCNGGSDAPIEQVNPFLGIYSAVTRRSFIDGVCYMPEERLTVYEAVSLFTTGSAYAIGKEAKRGKIAKGYEADFTILDRNIFEIEAEEIKEVQAEMTVIDGKIVYRKDV</sequence>
<comment type="caution">
    <text evidence="2">The sequence shown here is derived from an EMBL/GenBank/DDBJ whole genome shotgun (WGS) entry which is preliminary data.</text>
</comment>
<evidence type="ECO:0000313" key="3">
    <source>
        <dbReference type="Proteomes" id="UP000194860"/>
    </source>
</evidence>
<keyword evidence="2" id="KW-0378">Hydrolase</keyword>
<dbReference type="Pfam" id="PF07969">
    <property type="entry name" value="Amidohydro_3"/>
    <property type="match status" value="1"/>
</dbReference>
<dbReference type="InterPro" id="IPR011059">
    <property type="entry name" value="Metal-dep_hydrolase_composite"/>
</dbReference>
<dbReference type="EMBL" id="NFDG01000128">
    <property type="protein sequence ID" value="OTY11588.1"/>
    <property type="molecule type" value="Genomic_DNA"/>
</dbReference>
<dbReference type="PANTHER" id="PTHR22642">
    <property type="entry name" value="IMIDAZOLONEPROPIONASE"/>
    <property type="match status" value="1"/>
</dbReference>
<dbReference type="RefSeq" id="WP_088034028.1">
    <property type="nucleotide sequence ID" value="NZ_NFDG01000128.1"/>
</dbReference>
<dbReference type="Gene3D" id="3.10.310.70">
    <property type="match status" value="1"/>
</dbReference>
<dbReference type="AlphaFoldDB" id="A0A243A4I6"/>
<name>A0A243A4I6_BACTU</name>
<dbReference type="PANTHER" id="PTHR22642:SF2">
    <property type="entry name" value="PROTEIN LONG AFTER FAR-RED 3"/>
    <property type="match status" value="1"/>
</dbReference>
<dbReference type="InterPro" id="IPR013108">
    <property type="entry name" value="Amidohydro_3"/>
</dbReference>
<accession>A0A243A4I6</accession>
<proteinExistence type="predicted"/>
<organism evidence="2 3">
    <name type="scientific">Bacillus thuringiensis serovar navarrensis</name>
    <dbReference type="NCBI Taxonomy" id="339658"/>
    <lineage>
        <taxon>Bacteria</taxon>
        <taxon>Bacillati</taxon>
        <taxon>Bacillota</taxon>
        <taxon>Bacilli</taxon>
        <taxon>Bacillales</taxon>
        <taxon>Bacillaceae</taxon>
        <taxon>Bacillus</taxon>
        <taxon>Bacillus cereus group</taxon>
    </lineage>
</organism>
<evidence type="ECO:0000259" key="1">
    <source>
        <dbReference type="Pfam" id="PF07969"/>
    </source>
</evidence>
<dbReference type="Proteomes" id="UP000194860">
    <property type="component" value="Unassembled WGS sequence"/>
</dbReference>
<reference evidence="2 3" key="1">
    <citation type="submission" date="2016-10" db="EMBL/GenBank/DDBJ databases">
        <title>Comparative genomics of Bacillus thuringiensis reveals a path to pathogens against multiple invertebrate hosts.</title>
        <authorList>
            <person name="Zheng J."/>
            <person name="Gao Q."/>
            <person name="Liu H."/>
            <person name="Peng D."/>
            <person name="Ruan L."/>
            <person name="Sun M."/>
        </authorList>
    </citation>
    <scope>NUCLEOTIDE SEQUENCE [LARGE SCALE GENOMIC DNA]</scope>
    <source>
        <strain evidence="2">BGSC 4BM1</strain>
    </source>
</reference>
<dbReference type="Gene3D" id="2.30.40.10">
    <property type="entry name" value="Urease, subunit C, domain 1"/>
    <property type="match status" value="1"/>
</dbReference>
<dbReference type="CDD" id="cd01300">
    <property type="entry name" value="YtcJ_like"/>
    <property type="match status" value="1"/>
</dbReference>
<evidence type="ECO:0000313" key="2">
    <source>
        <dbReference type="EMBL" id="OTY11588.1"/>
    </source>
</evidence>
<protein>
    <submittedName>
        <fullName evidence="2">Amidohydrolase</fullName>
    </submittedName>
</protein>
<dbReference type="SUPFAM" id="SSF51556">
    <property type="entry name" value="Metallo-dependent hydrolases"/>
    <property type="match status" value="1"/>
</dbReference>
<dbReference type="SUPFAM" id="SSF51338">
    <property type="entry name" value="Composite domain of metallo-dependent hydrolases"/>
    <property type="match status" value="1"/>
</dbReference>
<dbReference type="InterPro" id="IPR032466">
    <property type="entry name" value="Metal_Hydrolase"/>
</dbReference>
<dbReference type="Gene3D" id="3.20.20.140">
    <property type="entry name" value="Metal-dependent hydrolases"/>
    <property type="match status" value="1"/>
</dbReference>